<proteinExistence type="predicted"/>
<keyword evidence="1" id="KW-0472">Membrane</keyword>
<evidence type="ECO:0000313" key="2">
    <source>
        <dbReference type="EMBL" id="ASV67013.1"/>
    </source>
</evidence>
<dbReference type="RefSeq" id="WP_095370588.1">
    <property type="nucleotide sequence ID" value="NZ_CP022983.1"/>
</dbReference>
<keyword evidence="1" id="KW-1133">Transmembrane helix</keyword>
<evidence type="ECO:0000313" key="3">
    <source>
        <dbReference type="Proteomes" id="UP000215137"/>
    </source>
</evidence>
<keyword evidence="3" id="KW-1185">Reference proteome</keyword>
<feature type="transmembrane region" description="Helical" evidence="1">
    <location>
        <begin position="75"/>
        <end position="94"/>
    </location>
</feature>
<name>A0A248TFQ2_9BACI</name>
<gene>
    <name evidence="2" type="ORF">CKF48_06540</name>
</gene>
<dbReference type="OrthoDB" id="2428268at2"/>
<reference evidence="2 3" key="1">
    <citation type="submission" date="2017-08" db="EMBL/GenBank/DDBJ databases">
        <title>Complete Genome Sequence of Bacillus kochii Oregon-R-modENCODE STRAIN BDGP4, isolated from Drosophila melanogaster gut.</title>
        <authorList>
            <person name="Wan K.H."/>
            <person name="Yu C."/>
            <person name="Park S."/>
            <person name="Hammonds A.S."/>
            <person name="Booth B.W."/>
            <person name="Celniker S.E."/>
        </authorList>
    </citation>
    <scope>NUCLEOTIDE SEQUENCE [LARGE SCALE GENOMIC DNA]</scope>
    <source>
        <strain evidence="2 3">BDGP4</strain>
    </source>
</reference>
<sequence>MTIVFELVRIIAIFLVVGWLGSEALAGVYTIGGETVTQPWMGFLGILLLLFVLYRNKWQFSGWYKGEGGEKLSKPLTKTITMIAILLIIVPFIYHP</sequence>
<keyword evidence="1" id="KW-0812">Transmembrane</keyword>
<feature type="transmembrane region" description="Helical" evidence="1">
    <location>
        <begin position="36"/>
        <end position="54"/>
    </location>
</feature>
<dbReference type="EMBL" id="CP022983">
    <property type="protein sequence ID" value="ASV67013.1"/>
    <property type="molecule type" value="Genomic_DNA"/>
</dbReference>
<protein>
    <submittedName>
        <fullName evidence="2">Uncharacterized protein</fullName>
    </submittedName>
</protein>
<organism evidence="2 3">
    <name type="scientific">Cytobacillus kochii</name>
    <dbReference type="NCBI Taxonomy" id="859143"/>
    <lineage>
        <taxon>Bacteria</taxon>
        <taxon>Bacillati</taxon>
        <taxon>Bacillota</taxon>
        <taxon>Bacilli</taxon>
        <taxon>Bacillales</taxon>
        <taxon>Bacillaceae</taxon>
        <taxon>Cytobacillus</taxon>
    </lineage>
</organism>
<dbReference type="KEGG" id="bko:CKF48_06540"/>
<dbReference type="Proteomes" id="UP000215137">
    <property type="component" value="Chromosome"/>
</dbReference>
<accession>A0A248TFQ2</accession>
<dbReference type="AlphaFoldDB" id="A0A248TFQ2"/>
<evidence type="ECO:0000256" key="1">
    <source>
        <dbReference type="SAM" id="Phobius"/>
    </source>
</evidence>